<reference evidence="1 2" key="1">
    <citation type="journal article" date="2011" name="Proc. Natl. Acad. Sci. U.S.A.">
        <title>Evolutionary erosion of yeast sex chromosomes by mating-type switching accidents.</title>
        <authorList>
            <person name="Gordon J.L."/>
            <person name="Armisen D."/>
            <person name="Proux-Wera E."/>
            <person name="Oheigeartaigh S.S."/>
            <person name="Byrne K.P."/>
            <person name="Wolfe K.H."/>
        </authorList>
    </citation>
    <scope>NUCLEOTIDE SEQUENCE [LARGE SCALE GENOMIC DNA]</scope>
    <source>
        <strain evidence="2">ATCC 24235 / CBS 4417 / NBRC 1672 / NRRL Y-8282 / UCD 70-5</strain>
    </source>
</reference>
<organism evidence="1 2">
    <name type="scientific">Tetrapisispora phaffii (strain ATCC 24235 / CBS 4417 / NBRC 1672 / NRRL Y-8282 / UCD 70-5)</name>
    <name type="common">Yeast</name>
    <name type="synonym">Fabospora phaffii</name>
    <dbReference type="NCBI Taxonomy" id="1071381"/>
    <lineage>
        <taxon>Eukaryota</taxon>
        <taxon>Fungi</taxon>
        <taxon>Dikarya</taxon>
        <taxon>Ascomycota</taxon>
        <taxon>Saccharomycotina</taxon>
        <taxon>Saccharomycetes</taxon>
        <taxon>Saccharomycetales</taxon>
        <taxon>Saccharomycetaceae</taxon>
        <taxon>Tetrapisispora</taxon>
    </lineage>
</organism>
<dbReference type="PANTHER" id="PTHR28075:SF1">
    <property type="entry name" value="DUF1748-DOMAIN-CONTAINING PROTEIN"/>
    <property type="match status" value="1"/>
</dbReference>
<evidence type="ECO:0000313" key="1">
    <source>
        <dbReference type="EMBL" id="CCE65962.1"/>
    </source>
</evidence>
<dbReference type="GeneID" id="11532180"/>
<sequence>MGVQSLIHYGIDLTLVAMLLAAIRHNTGLVFAYDTYDLSNYIHRYLSWGEYCYSKVVSYVKQSERFRKQSSIDLRRRFEELKD</sequence>
<evidence type="ECO:0000313" key="2">
    <source>
        <dbReference type="Proteomes" id="UP000005666"/>
    </source>
</evidence>
<dbReference type="KEGG" id="tpf:TPHA_0N01810"/>
<dbReference type="OrthoDB" id="16824at2759"/>
<gene>
    <name evidence="1" type="primary">TPHA0N01810</name>
    <name evidence="1" type="ordered locus">TPHA_0N01810</name>
</gene>
<dbReference type="Proteomes" id="UP000005666">
    <property type="component" value="Chromosome 14"/>
</dbReference>
<dbReference type="RefSeq" id="XP_003688396.1">
    <property type="nucleotide sequence ID" value="XM_003688348.1"/>
</dbReference>
<dbReference type="HOGENOM" id="CLU_151392_0_1_1"/>
<accession>G8C1D4</accession>
<evidence type="ECO:0008006" key="3">
    <source>
        <dbReference type="Google" id="ProtNLM"/>
    </source>
</evidence>
<name>G8C1D4_TETPH</name>
<dbReference type="AlphaFoldDB" id="G8C1D4"/>
<dbReference type="OMA" id="WGEYLFD"/>
<dbReference type="GO" id="GO:0005737">
    <property type="term" value="C:cytoplasm"/>
    <property type="evidence" value="ECO:0007669"/>
    <property type="project" value="TreeGrafter"/>
</dbReference>
<proteinExistence type="predicted"/>
<dbReference type="PANTHER" id="PTHR28075">
    <property type="entry name" value="CHROMOSOME 16, WHOLE GENOME SHOTGUN SEQUENCE"/>
    <property type="match status" value="1"/>
</dbReference>
<dbReference type="InterPro" id="IPR013726">
    <property type="entry name" value="Mitofissin"/>
</dbReference>
<dbReference type="EMBL" id="HE612869">
    <property type="protein sequence ID" value="CCE65962.1"/>
    <property type="molecule type" value="Genomic_DNA"/>
</dbReference>
<keyword evidence="2" id="KW-1185">Reference proteome</keyword>
<protein>
    <recommendedName>
        <fullName evidence="3">DUF1748-domain-containing protein</fullName>
    </recommendedName>
</protein>
<dbReference type="Pfam" id="PF08520">
    <property type="entry name" value="Mitofissin"/>
    <property type="match status" value="1"/>
</dbReference>
<dbReference type="eggNOG" id="ENOG502SA6M">
    <property type="taxonomic scope" value="Eukaryota"/>
</dbReference>